<dbReference type="InterPro" id="IPR050852">
    <property type="entry name" value="Queuine_tRNA-ribosyltrfase"/>
</dbReference>
<dbReference type="InterPro" id="IPR002616">
    <property type="entry name" value="tRNA_ribo_trans-like"/>
</dbReference>
<dbReference type="InterPro" id="IPR001484">
    <property type="entry name" value="Pyrokinin_CS"/>
</dbReference>
<protein>
    <recommendedName>
        <fullName evidence="2">tRNA-guanine(15) transglycosylase-like domain-containing protein</fullName>
    </recommendedName>
</protein>
<organism evidence="3 4">
    <name type="scientific">Dentipellis fragilis</name>
    <dbReference type="NCBI Taxonomy" id="205917"/>
    <lineage>
        <taxon>Eukaryota</taxon>
        <taxon>Fungi</taxon>
        <taxon>Dikarya</taxon>
        <taxon>Basidiomycota</taxon>
        <taxon>Agaricomycotina</taxon>
        <taxon>Agaricomycetes</taxon>
        <taxon>Russulales</taxon>
        <taxon>Hericiaceae</taxon>
        <taxon>Dentipellis</taxon>
    </lineage>
</organism>
<accession>A0A4Y9XXN1</accession>
<evidence type="ECO:0000256" key="1">
    <source>
        <dbReference type="ARBA" id="ARBA00007714"/>
    </source>
</evidence>
<dbReference type="PROSITE" id="PS00539">
    <property type="entry name" value="PYROKININ"/>
    <property type="match status" value="1"/>
</dbReference>
<feature type="domain" description="tRNA-guanine(15) transglycosylase-like" evidence="2">
    <location>
        <begin position="27"/>
        <end position="239"/>
    </location>
</feature>
<evidence type="ECO:0000259" key="2">
    <source>
        <dbReference type="Pfam" id="PF01702"/>
    </source>
</evidence>
<dbReference type="PANTHER" id="PTHR46064">
    <property type="entry name" value="QUEUINE TRNA-RIBOSYLTRANSFERASE ACCESSORY SUBUNIT 2"/>
    <property type="match status" value="1"/>
</dbReference>
<comment type="similarity">
    <text evidence="1">Belongs to the pyrokinin family.</text>
</comment>
<dbReference type="PANTHER" id="PTHR46064:SF1">
    <property type="entry name" value="QUEUINE TRNA-RIBOSYLTRANSFERASE ACCESSORY SUBUNIT 2"/>
    <property type="match status" value="1"/>
</dbReference>
<proteinExistence type="inferred from homology"/>
<dbReference type="Proteomes" id="UP000298327">
    <property type="component" value="Unassembled WGS sequence"/>
</dbReference>
<feature type="non-terminal residue" evidence="3">
    <location>
        <position position="260"/>
    </location>
</feature>
<dbReference type="STRING" id="205917.A0A4Y9XXN1"/>
<reference evidence="3 4" key="1">
    <citation type="submission" date="2019-02" db="EMBL/GenBank/DDBJ databases">
        <title>Genome sequencing of the rare red list fungi Dentipellis fragilis.</title>
        <authorList>
            <person name="Buettner E."/>
            <person name="Kellner H."/>
        </authorList>
    </citation>
    <scope>NUCLEOTIDE SEQUENCE [LARGE SCALE GENOMIC DNA]</scope>
    <source>
        <strain evidence="3 4">DSM 105465</strain>
    </source>
</reference>
<sequence>MSQRRHQTSFRFELLQADPNAQNFGPRLGRVTVQRTESDGPTTLDVLTPGLIASTSRGLVPHMSCDSVDQTTAIRWSHVPFESFLERLPPPPTLQPGDHPLHTYLGFRLEKHILMMALRDPFDGREMPPNGKDFVSAYCMRGVRKVKPEDWRKYVLQCNPDIVVATTDIPFTPGSHSQKRTTKSIERSAAWLATLLQPVSVPSEDPSDNHKKQMPHLSVLVHMVGGANNAARRAFSDTLLEPLYAKEADAIKPFKTLDSV</sequence>
<keyword evidence="4" id="KW-1185">Reference proteome</keyword>
<dbReference type="EMBL" id="SEOQ01001089">
    <property type="protein sequence ID" value="TFY53911.1"/>
    <property type="molecule type" value="Genomic_DNA"/>
</dbReference>
<dbReference type="InterPro" id="IPR036511">
    <property type="entry name" value="TGT-like_sf"/>
</dbReference>
<comment type="caution">
    <text evidence="3">The sequence shown here is derived from an EMBL/GenBank/DDBJ whole genome shotgun (WGS) entry which is preliminary data.</text>
</comment>
<name>A0A4Y9XXN1_9AGAM</name>
<dbReference type="SUPFAM" id="SSF51713">
    <property type="entry name" value="tRNA-guanine transglycosylase"/>
    <property type="match status" value="1"/>
</dbReference>
<dbReference type="OrthoDB" id="27601at2759"/>
<dbReference type="AlphaFoldDB" id="A0A4Y9XXN1"/>
<evidence type="ECO:0000313" key="4">
    <source>
        <dbReference type="Proteomes" id="UP000298327"/>
    </source>
</evidence>
<gene>
    <name evidence="3" type="ORF">EVG20_g9919</name>
</gene>
<dbReference type="Pfam" id="PF01702">
    <property type="entry name" value="TGT"/>
    <property type="match status" value="1"/>
</dbReference>
<dbReference type="GO" id="GO:0005184">
    <property type="term" value="F:neuropeptide hormone activity"/>
    <property type="evidence" value="ECO:0007669"/>
    <property type="project" value="InterPro"/>
</dbReference>
<dbReference type="GO" id="GO:0006400">
    <property type="term" value="P:tRNA modification"/>
    <property type="evidence" value="ECO:0007669"/>
    <property type="project" value="InterPro"/>
</dbReference>
<evidence type="ECO:0000313" key="3">
    <source>
        <dbReference type="EMBL" id="TFY53911.1"/>
    </source>
</evidence>
<dbReference type="Gene3D" id="3.20.20.105">
    <property type="entry name" value="Queuine tRNA-ribosyltransferase-like"/>
    <property type="match status" value="1"/>
</dbReference>